<feature type="transmembrane region" description="Helical" evidence="1">
    <location>
        <begin position="519"/>
        <end position="541"/>
    </location>
</feature>
<organism evidence="2 3">
    <name type="scientific">Aerophobetes bacterium</name>
    <dbReference type="NCBI Taxonomy" id="2030807"/>
    <lineage>
        <taxon>Bacteria</taxon>
        <taxon>Candidatus Aerophobota</taxon>
    </lineage>
</organism>
<dbReference type="GO" id="GO:0032259">
    <property type="term" value="P:methylation"/>
    <property type="evidence" value="ECO:0007669"/>
    <property type="project" value="UniProtKB-KW"/>
</dbReference>
<evidence type="ECO:0000256" key="1">
    <source>
        <dbReference type="SAM" id="Phobius"/>
    </source>
</evidence>
<dbReference type="Gene3D" id="3.40.50.150">
    <property type="entry name" value="Vaccinia Virus protein VP39"/>
    <property type="match status" value="1"/>
</dbReference>
<feature type="transmembrane region" description="Helical" evidence="1">
    <location>
        <begin position="423"/>
        <end position="443"/>
    </location>
</feature>
<keyword evidence="1" id="KW-0472">Membrane</keyword>
<dbReference type="Proteomes" id="UP000280417">
    <property type="component" value="Unassembled WGS sequence"/>
</dbReference>
<keyword evidence="2" id="KW-0808">Transferase</keyword>
<protein>
    <submittedName>
        <fullName evidence="2">SAM-dependent methyltransferase</fullName>
    </submittedName>
</protein>
<comment type="caution">
    <text evidence="2">The sequence shown here is derived from an EMBL/GenBank/DDBJ whole genome shotgun (WGS) entry which is preliminary data.</text>
</comment>
<evidence type="ECO:0000313" key="3">
    <source>
        <dbReference type="Proteomes" id="UP000280417"/>
    </source>
</evidence>
<dbReference type="Pfam" id="PF01564">
    <property type="entry name" value="Spermine_synth"/>
    <property type="match status" value="1"/>
</dbReference>
<accession>A0A662DGD0</accession>
<dbReference type="GO" id="GO:0008168">
    <property type="term" value="F:methyltransferase activity"/>
    <property type="evidence" value="ECO:0007669"/>
    <property type="project" value="UniProtKB-KW"/>
</dbReference>
<keyword evidence="1" id="KW-1133">Transmembrane helix</keyword>
<keyword evidence="1" id="KW-0812">Transmembrane</keyword>
<gene>
    <name evidence="2" type="ORF">DRJ04_02225</name>
</gene>
<name>A0A662DGD0_UNCAE</name>
<reference evidence="2 3" key="1">
    <citation type="submission" date="2018-06" db="EMBL/GenBank/DDBJ databases">
        <title>Extensive metabolic versatility and redundancy in microbially diverse, dynamic hydrothermal sediments.</title>
        <authorList>
            <person name="Dombrowski N."/>
            <person name="Teske A."/>
            <person name="Baker B.J."/>
        </authorList>
    </citation>
    <scope>NUCLEOTIDE SEQUENCE [LARGE SCALE GENOMIC DNA]</scope>
    <source>
        <strain evidence="2">B3_G15</strain>
    </source>
</reference>
<feature type="transmembrane region" description="Helical" evidence="1">
    <location>
        <begin position="349"/>
        <end position="374"/>
    </location>
</feature>
<feature type="transmembrane region" description="Helical" evidence="1">
    <location>
        <begin position="547"/>
        <end position="565"/>
    </location>
</feature>
<feature type="non-terminal residue" evidence="2">
    <location>
        <position position="1"/>
    </location>
</feature>
<evidence type="ECO:0000313" key="2">
    <source>
        <dbReference type="EMBL" id="RLE14535.1"/>
    </source>
</evidence>
<dbReference type="SUPFAM" id="SSF53335">
    <property type="entry name" value="S-adenosyl-L-methionine-dependent methyltransferases"/>
    <property type="match status" value="1"/>
</dbReference>
<sequence length="567" mass="63668">ILKEYFSPLGLIHVLESPAIRYAPGLSFNFQGKTPPQLALFTDADSMSAINHFEGDISTINYLDYLTSSLPYHLIANPKVLVIGAGGGSEVLNALYHGATKIEAVEVNPQIIKIIDKDFAEFAGKIFSLPQVKPVVAEGRGYVEATDQKYDLIQISLLDSFAASSAGVYALSESYLYTVEAMVKFLEHLNSEGFLCITRWIKIPPRDGIRILSTSVEALERMGIKNPSRHILMIRSWSTSTILVGKSPLSPFKVNRALKFARQRSFDVCWYPGIKPDEVNKFNILPQPYFYQAASQIFSANRQKFYQNYLFDITPTTDNSPYFFHFFKWKSLPYLLQKLGKEWIPFLEWGYIILIATLIQAGIAGAVLVIFPLFFLASTSSPGRFFSTYPRRVLLYFLCLGIGYMFLEISFIQRFILFLHYPIYTVAVVITGFLIFSGLGSYFSPHFTSWKKQTVVFAGIVSFTFIYLLWLRKLFLQMVGLPDLIKIIISLGLIAPVAFFMGMPFPLGLGRLTRKKSDLVPWAWGINGCASVISSVLATVIAVSWGFTVVGLLAILLYTLACLSYPS</sequence>
<feature type="transmembrane region" description="Helical" evidence="1">
    <location>
        <begin position="394"/>
        <end position="417"/>
    </location>
</feature>
<keyword evidence="2" id="KW-0489">Methyltransferase</keyword>
<dbReference type="EMBL" id="QMQA01000040">
    <property type="protein sequence ID" value="RLE14535.1"/>
    <property type="molecule type" value="Genomic_DNA"/>
</dbReference>
<dbReference type="AlphaFoldDB" id="A0A662DGD0"/>
<feature type="transmembrane region" description="Helical" evidence="1">
    <location>
        <begin position="455"/>
        <end position="472"/>
    </location>
</feature>
<feature type="transmembrane region" description="Helical" evidence="1">
    <location>
        <begin position="484"/>
        <end position="507"/>
    </location>
</feature>
<dbReference type="InterPro" id="IPR029063">
    <property type="entry name" value="SAM-dependent_MTases_sf"/>
</dbReference>
<proteinExistence type="predicted"/>